<feature type="region of interest" description="Disordered" evidence="1">
    <location>
        <begin position="128"/>
        <end position="147"/>
    </location>
</feature>
<comment type="caution">
    <text evidence="2">The sequence shown here is derived from an EMBL/GenBank/DDBJ whole genome shotgun (WGS) entry which is preliminary data.</text>
</comment>
<proteinExistence type="predicted"/>
<protein>
    <submittedName>
        <fullName evidence="2">Uncharacterized protein</fullName>
    </submittedName>
</protein>
<dbReference type="InterPro" id="IPR023213">
    <property type="entry name" value="CAT-like_dom_sf"/>
</dbReference>
<dbReference type="Gene3D" id="3.30.559.10">
    <property type="entry name" value="Chloramphenicol acetyltransferase-like domain"/>
    <property type="match status" value="1"/>
</dbReference>
<evidence type="ECO:0000256" key="1">
    <source>
        <dbReference type="SAM" id="MobiDB-lite"/>
    </source>
</evidence>
<keyword evidence="3" id="KW-1185">Reference proteome</keyword>
<gene>
    <name evidence="2" type="ORF">PHPALM_20974</name>
</gene>
<reference evidence="2 3" key="1">
    <citation type="journal article" date="2017" name="Genome Biol. Evol.">
        <title>Phytophthora megakarya and P. palmivora, closely related causal agents of cacao black pod rot, underwent increases in genome sizes and gene numbers by different mechanisms.</title>
        <authorList>
            <person name="Ali S.S."/>
            <person name="Shao J."/>
            <person name="Lary D.J."/>
            <person name="Kronmiller B."/>
            <person name="Shen D."/>
            <person name="Strem M.D."/>
            <person name="Amoako-Attah I."/>
            <person name="Akrofi A.Y."/>
            <person name="Begoude B.A."/>
            <person name="Ten Hoopen G.M."/>
            <person name="Coulibaly K."/>
            <person name="Kebe B.I."/>
            <person name="Melnick R.L."/>
            <person name="Guiltinan M.J."/>
            <person name="Tyler B.M."/>
            <person name="Meinhardt L.W."/>
            <person name="Bailey B.A."/>
        </authorList>
    </citation>
    <scope>NUCLEOTIDE SEQUENCE [LARGE SCALE GENOMIC DNA]</scope>
    <source>
        <strain evidence="3">sbr112.9</strain>
    </source>
</reference>
<dbReference type="AlphaFoldDB" id="A0A2P4XDH2"/>
<sequence length="179" mass="19451">MFSFSLPRVNTRCLDPPLPLNYVGKVILNALSTYTNSELQPSEEEDVVSPRILGQLARRVRKSILQRDDTYLRDKAMTDGTASCPDMTATADASDYCSCWKEPLPLAQLGNGNAASGTHRREEIAVASARKQNKLTPHSSPRSASELSDSSFTECLGLMSNMLDGLPDCISAGVLSKKV</sequence>
<accession>A0A2P4XDH2</accession>
<dbReference type="OrthoDB" id="671439at2759"/>
<feature type="compositionally biased region" description="Polar residues" evidence="1">
    <location>
        <begin position="134"/>
        <end position="147"/>
    </location>
</feature>
<dbReference type="EMBL" id="NCKW01011389">
    <property type="protein sequence ID" value="POM63601.1"/>
    <property type="molecule type" value="Genomic_DNA"/>
</dbReference>
<evidence type="ECO:0000313" key="2">
    <source>
        <dbReference type="EMBL" id="POM63601.1"/>
    </source>
</evidence>
<dbReference type="Proteomes" id="UP000237271">
    <property type="component" value="Unassembled WGS sequence"/>
</dbReference>
<name>A0A2P4XDH2_9STRA</name>
<evidence type="ECO:0000313" key="3">
    <source>
        <dbReference type="Proteomes" id="UP000237271"/>
    </source>
</evidence>
<organism evidence="2 3">
    <name type="scientific">Phytophthora palmivora</name>
    <dbReference type="NCBI Taxonomy" id="4796"/>
    <lineage>
        <taxon>Eukaryota</taxon>
        <taxon>Sar</taxon>
        <taxon>Stramenopiles</taxon>
        <taxon>Oomycota</taxon>
        <taxon>Peronosporomycetes</taxon>
        <taxon>Peronosporales</taxon>
        <taxon>Peronosporaceae</taxon>
        <taxon>Phytophthora</taxon>
    </lineage>
</organism>